<feature type="domain" description="Flavodoxin-like" evidence="11">
    <location>
        <begin position="517"/>
        <end position="667"/>
    </location>
</feature>
<dbReference type="InterPro" id="IPR039261">
    <property type="entry name" value="FNR_nucleotide-bd"/>
</dbReference>
<evidence type="ECO:0000256" key="4">
    <source>
        <dbReference type="ARBA" id="ARBA00022617"/>
    </source>
</evidence>
<name>A0A2C5Y449_9HYPO</name>
<keyword evidence="8" id="KW-0560">Oxidoreductase</keyword>
<dbReference type="Pfam" id="PF02898">
    <property type="entry name" value="NO_synthase"/>
    <property type="match status" value="1"/>
</dbReference>
<dbReference type="InterPro" id="IPR029039">
    <property type="entry name" value="Flavoprotein-like_sf"/>
</dbReference>
<keyword evidence="14" id="KW-1185">Reference proteome</keyword>
<keyword evidence="9" id="KW-0408">Iron</keyword>
<dbReference type="InterPro" id="IPR050607">
    <property type="entry name" value="NOS"/>
</dbReference>
<dbReference type="SUPFAM" id="SSF52343">
    <property type="entry name" value="Ferredoxin reductase-like, C-terminal NADP-linked domain"/>
    <property type="match status" value="1"/>
</dbReference>
<dbReference type="Gene3D" id="3.40.50.80">
    <property type="entry name" value="Nucleotide-binding domain of ferredoxin-NADP reductase (FNR) module"/>
    <property type="match status" value="1"/>
</dbReference>
<keyword evidence="5" id="KW-0285">Flavoprotein</keyword>
<evidence type="ECO:0000259" key="11">
    <source>
        <dbReference type="PROSITE" id="PS50902"/>
    </source>
</evidence>
<dbReference type="GO" id="GO:0004517">
    <property type="term" value="F:nitric-oxide synthase activity"/>
    <property type="evidence" value="ECO:0007669"/>
    <property type="project" value="UniProtKB-EC"/>
</dbReference>
<protein>
    <recommendedName>
        <fullName evidence="3">nitric-oxide synthase (NADPH)</fullName>
        <ecNumber evidence="3">1.14.13.39</ecNumber>
    </recommendedName>
</protein>
<feature type="compositionally biased region" description="Low complexity" evidence="10">
    <location>
        <begin position="496"/>
        <end position="506"/>
    </location>
</feature>
<dbReference type="InterPro" id="IPR017927">
    <property type="entry name" value="FAD-bd_FR_type"/>
</dbReference>
<evidence type="ECO:0000313" key="13">
    <source>
        <dbReference type="EMBL" id="PHH62456.1"/>
    </source>
</evidence>
<dbReference type="InterPro" id="IPR004030">
    <property type="entry name" value="NOS_N"/>
</dbReference>
<evidence type="ECO:0000259" key="12">
    <source>
        <dbReference type="PROSITE" id="PS51384"/>
    </source>
</evidence>
<dbReference type="Pfam" id="PF00258">
    <property type="entry name" value="Flavodoxin_1"/>
    <property type="match status" value="1"/>
</dbReference>
<dbReference type="InterPro" id="IPR044940">
    <property type="entry name" value="NOS_dom_2"/>
</dbReference>
<dbReference type="STRING" id="1399860.A0A2C5Y449"/>
<dbReference type="PROSITE" id="PS50902">
    <property type="entry name" value="FLAVODOXIN_LIKE"/>
    <property type="match status" value="1"/>
</dbReference>
<evidence type="ECO:0000256" key="1">
    <source>
        <dbReference type="ARBA" id="ARBA00001917"/>
    </source>
</evidence>
<keyword evidence="5" id="KW-0288">FMN</keyword>
<dbReference type="GO" id="GO:0010181">
    <property type="term" value="F:FMN binding"/>
    <property type="evidence" value="ECO:0007669"/>
    <property type="project" value="InterPro"/>
</dbReference>
<dbReference type="GO" id="GO:0006809">
    <property type="term" value="P:nitric oxide biosynthetic process"/>
    <property type="evidence" value="ECO:0007669"/>
    <property type="project" value="InterPro"/>
</dbReference>
<dbReference type="Proteomes" id="UP000226192">
    <property type="component" value="Unassembled WGS sequence"/>
</dbReference>
<dbReference type="Gene3D" id="3.90.1230.10">
    <property type="entry name" value="Nitric Oxide Synthase, Chain A, domain 3"/>
    <property type="match status" value="1"/>
</dbReference>
<feature type="region of interest" description="Disordered" evidence="10">
    <location>
        <begin position="481"/>
        <end position="510"/>
    </location>
</feature>
<keyword evidence="4" id="KW-0349">Heme</keyword>
<dbReference type="InterPro" id="IPR044944">
    <property type="entry name" value="NOS_dom_3"/>
</dbReference>
<evidence type="ECO:0000256" key="5">
    <source>
        <dbReference type="ARBA" id="ARBA00022643"/>
    </source>
</evidence>
<organism evidence="13 14">
    <name type="scientific">Ophiocordyceps australis</name>
    <dbReference type="NCBI Taxonomy" id="1399860"/>
    <lineage>
        <taxon>Eukaryota</taxon>
        <taxon>Fungi</taxon>
        <taxon>Dikarya</taxon>
        <taxon>Ascomycota</taxon>
        <taxon>Pezizomycotina</taxon>
        <taxon>Sordariomycetes</taxon>
        <taxon>Hypocreomycetidae</taxon>
        <taxon>Hypocreales</taxon>
        <taxon>Ophiocordycipitaceae</taxon>
        <taxon>Ophiocordyceps</taxon>
    </lineage>
</organism>
<dbReference type="PANTHER" id="PTHR43410">
    <property type="entry name" value="NITRIC OXIDE SYNTHASE OXYGENASE"/>
    <property type="match status" value="1"/>
</dbReference>
<keyword evidence="7" id="KW-0112">Calmodulin-binding</keyword>
<feature type="domain" description="FAD-binding FR-type" evidence="12">
    <location>
        <begin position="694"/>
        <end position="898"/>
    </location>
</feature>
<proteinExistence type="inferred from homology"/>
<reference evidence="13 14" key="1">
    <citation type="submission" date="2017-06" db="EMBL/GenBank/DDBJ databases">
        <title>Ant-infecting Ophiocordyceps genomes reveal a high diversity of potential behavioral manipulation genes and a possible major role for enterotoxins.</title>
        <authorList>
            <person name="De Bekker C."/>
            <person name="Evans H.C."/>
            <person name="Brachmann A."/>
            <person name="Hughes D.P."/>
        </authorList>
    </citation>
    <scope>NUCLEOTIDE SEQUENCE [LARGE SCALE GENOMIC DNA]</scope>
    <source>
        <strain evidence="13 14">Map64</strain>
    </source>
</reference>
<dbReference type="Gene3D" id="3.90.340.10">
    <property type="entry name" value="Nitric Oxide Synthase, Chain A, domain 1"/>
    <property type="match status" value="1"/>
</dbReference>
<dbReference type="SUPFAM" id="SSF56512">
    <property type="entry name" value="Nitric oxide (NO) synthase oxygenase domain"/>
    <property type="match status" value="1"/>
</dbReference>
<evidence type="ECO:0000256" key="2">
    <source>
        <dbReference type="ARBA" id="ARBA00006267"/>
    </source>
</evidence>
<evidence type="ECO:0000256" key="10">
    <source>
        <dbReference type="SAM" id="MobiDB-lite"/>
    </source>
</evidence>
<comment type="cofactor">
    <cofactor evidence="1">
        <name>FMN</name>
        <dbReference type="ChEBI" id="CHEBI:58210"/>
    </cofactor>
</comment>
<dbReference type="EC" id="1.14.13.39" evidence="3"/>
<comment type="similarity">
    <text evidence="2">Belongs to the NOS family.</text>
</comment>
<dbReference type="InterPro" id="IPR044943">
    <property type="entry name" value="NOS_dom_1"/>
</dbReference>
<comment type="caution">
    <text evidence="13">The sequence shown here is derived from an EMBL/GenBank/DDBJ whole genome shotgun (WGS) entry which is preliminary data.</text>
</comment>
<dbReference type="SUPFAM" id="SSF52218">
    <property type="entry name" value="Flavoproteins"/>
    <property type="match status" value="1"/>
</dbReference>
<dbReference type="PROSITE" id="PS51384">
    <property type="entry name" value="FAD_FR"/>
    <property type="match status" value="1"/>
</dbReference>
<evidence type="ECO:0000313" key="14">
    <source>
        <dbReference type="Proteomes" id="UP000226192"/>
    </source>
</evidence>
<accession>A0A2C5Y449</accession>
<evidence type="ECO:0000256" key="7">
    <source>
        <dbReference type="ARBA" id="ARBA00022860"/>
    </source>
</evidence>
<evidence type="ECO:0000256" key="6">
    <source>
        <dbReference type="ARBA" id="ARBA00022723"/>
    </source>
</evidence>
<dbReference type="Gene3D" id="3.40.50.360">
    <property type="match status" value="1"/>
</dbReference>
<dbReference type="InterPro" id="IPR036119">
    <property type="entry name" value="NOS_N_sf"/>
</dbReference>
<sequence>MRPSPHDEFKRIKGHYPALSSTGCTRSFCQSGRMTHTDEPKVGEDRSIENVEAEAIDFLHQLRRDGVIESDAALEKRLTCVLNEIRRDAVERVGQEGERIVVPQPWHQTAEELEHGIRLSWKHARKCIMRSEYGYLKLYDMRHITTSKEMGQAMVKGMSAAYNNGDIQPSVFVFPPRKPGRCGTMVWNQQFLAFAGYRQADGSILGDPMTATLTDSIIGLGWKPPAIRTRWDLLPIVTMADGDEPYITPVPESLFPLVQIRHPDAKHSLAFEKLGLRWVAAPALSRLGFDIGGVQYTGTPFIGWFMDAEIGVRDLGDSFRYNALPSVVSALGLLKPGQELDELPQPELLSLLSHAQAELNYACHWSYTEAGVRMSDSLTASAMYSNFDDQHLAKHGFRLPADPYWLAPPQGSIIPIWHRGHAPNYQPKPMICRIKDGPTTAWKKQKAERALANATANGIHGHVETNGVSRGGSNGVYTNGSNGIHTNGSEGLAHANGTNGTTGTNGSLEHSASSPKLHIFYCSSGVTAQRLATKLNKYLRRILASANSFSSIALPLPLNDVNLDALVPGDLVFIIASCAGRGDIPTNGQMIVQKCKSMASSRASQVTYCIFGNGNSSYGENFNGSATKINNALKQAGLVSDMDLFQADTLKEDPPWRQFDSWLSQVNAKYGQAGDANDGSQEDEAGDPSELLMAQLSPAEVLAVHGPSVGDMKRVALDVGDLEYSHMSHVDVFVPLSEAVVDDLLWTSRLSGDEVVSFEDKQVSTRQLFSLVDPDKPFTSLRWTAKLGITLSTEEEAKIAKTMLRDAIRELPIGWQAKAKRGGLSDFLLSLPTRRPRTFSTASSQLYWDIQNMSNVLELTVQKHLGGLFTDQYLSTSRKGDKLYIRIRHGPGQHLVKDSVPLIAFTTGSGIAPLRGLLQARSALAVDRIASNKVTKEEMQKLSFGNPVSLFLGFRPGDADIISESYREAKGLGMVDVLHLVPSNPRKERAQDSIFKEGISHAIRAKIRDQGAKVFVCASKEAADDFARNLEAVVGVNSIRESLGERWVEEVYVCTAG</sequence>
<dbReference type="PANTHER" id="PTHR43410:SF1">
    <property type="entry name" value="NITRIC OXIDE SYNTHASE"/>
    <property type="match status" value="1"/>
</dbReference>
<dbReference type="AlphaFoldDB" id="A0A2C5Y449"/>
<keyword evidence="6" id="KW-0479">Metal-binding</keyword>
<dbReference type="InterPro" id="IPR008254">
    <property type="entry name" value="Flavodoxin/NO_synth"/>
</dbReference>
<evidence type="ECO:0000256" key="3">
    <source>
        <dbReference type="ARBA" id="ARBA00012989"/>
    </source>
</evidence>
<dbReference type="EMBL" id="NJET01000071">
    <property type="protein sequence ID" value="PHH62456.1"/>
    <property type="molecule type" value="Genomic_DNA"/>
</dbReference>
<dbReference type="GO" id="GO:0046872">
    <property type="term" value="F:metal ion binding"/>
    <property type="evidence" value="ECO:0007669"/>
    <property type="project" value="UniProtKB-KW"/>
</dbReference>
<dbReference type="PROSITE" id="PS51257">
    <property type="entry name" value="PROKAR_LIPOPROTEIN"/>
    <property type="match status" value="1"/>
</dbReference>
<dbReference type="OrthoDB" id="1856718at2759"/>
<gene>
    <name evidence="13" type="ORF">CDD81_7103</name>
</gene>
<dbReference type="Gene3D" id="3.90.440.10">
    <property type="entry name" value="Nitric Oxide Synthase,Heme Domain,Chain A domain 2"/>
    <property type="match status" value="1"/>
</dbReference>
<evidence type="ECO:0000256" key="9">
    <source>
        <dbReference type="ARBA" id="ARBA00023004"/>
    </source>
</evidence>
<dbReference type="GO" id="GO:0005516">
    <property type="term" value="F:calmodulin binding"/>
    <property type="evidence" value="ECO:0007669"/>
    <property type="project" value="UniProtKB-KW"/>
</dbReference>
<evidence type="ECO:0000256" key="8">
    <source>
        <dbReference type="ARBA" id="ARBA00023002"/>
    </source>
</evidence>
<dbReference type="InterPro" id="IPR017938">
    <property type="entry name" value="Riboflavin_synthase-like_b-brl"/>
</dbReference>
<dbReference type="SUPFAM" id="SSF63380">
    <property type="entry name" value="Riboflavin synthase domain-like"/>
    <property type="match status" value="1"/>
</dbReference>